<dbReference type="Pfam" id="PF01927">
    <property type="entry name" value="Mut7-C"/>
    <property type="match status" value="1"/>
</dbReference>
<dbReference type="Gene3D" id="3.60.10.10">
    <property type="entry name" value="Endonuclease/exonuclease/phosphatase"/>
    <property type="match status" value="2"/>
</dbReference>
<name>A0AAD8YDD7_9STRA</name>
<dbReference type="PANTHER" id="PTHR12121">
    <property type="entry name" value="CARBON CATABOLITE REPRESSOR PROTEIN 4"/>
    <property type="match status" value="1"/>
</dbReference>
<reference evidence="3" key="1">
    <citation type="submission" date="2023-06" db="EMBL/GenBank/DDBJ databases">
        <title>Survivors Of The Sea: Transcriptome response of Skeletonema marinoi to long-term dormancy.</title>
        <authorList>
            <person name="Pinder M.I.M."/>
            <person name="Kourtchenko O."/>
            <person name="Robertson E.K."/>
            <person name="Larsson T."/>
            <person name="Maumus F."/>
            <person name="Osuna-Cruz C.M."/>
            <person name="Vancaester E."/>
            <person name="Stenow R."/>
            <person name="Vandepoele K."/>
            <person name="Ploug H."/>
            <person name="Bruchert V."/>
            <person name="Godhe A."/>
            <person name="Topel M."/>
        </authorList>
    </citation>
    <scope>NUCLEOTIDE SEQUENCE</scope>
    <source>
        <strain evidence="3">R05AC</strain>
    </source>
</reference>
<evidence type="ECO:0000313" key="4">
    <source>
        <dbReference type="Proteomes" id="UP001224775"/>
    </source>
</evidence>
<feature type="domain" description="Mut7-C RNAse" evidence="2">
    <location>
        <begin position="507"/>
        <end position="660"/>
    </location>
</feature>
<feature type="region of interest" description="Disordered" evidence="1">
    <location>
        <begin position="221"/>
        <end position="249"/>
    </location>
</feature>
<dbReference type="AlphaFoldDB" id="A0AAD8YDD7"/>
<proteinExistence type="predicted"/>
<dbReference type="SUPFAM" id="SSF56219">
    <property type="entry name" value="DNase I-like"/>
    <property type="match status" value="1"/>
</dbReference>
<feature type="region of interest" description="Disordered" evidence="1">
    <location>
        <begin position="26"/>
        <end position="54"/>
    </location>
</feature>
<dbReference type="InterPro" id="IPR050410">
    <property type="entry name" value="CCR4/nocturin_mRNA_transcr"/>
</dbReference>
<dbReference type="InterPro" id="IPR036691">
    <property type="entry name" value="Endo/exonu/phosph_ase_sf"/>
</dbReference>
<evidence type="ECO:0000313" key="3">
    <source>
        <dbReference type="EMBL" id="KAK1743455.1"/>
    </source>
</evidence>
<dbReference type="EMBL" id="JATAAI010000009">
    <property type="protein sequence ID" value="KAK1743455.1"/>
    <property type="molecule type" value="Genomic_DNA"/>
</dbReference>
<accession>A0AAD8YDD7</accession>
<protein>
    <submittedName>
        <fullName evidence="3">CCR4 C-terminal deadenylase domain-containing protein</fullName>
        <ecNumber evidence="3">3.1.13.4</ecNumber>
    </submittedName>
</protein>
<sequence>MAEMAASRSRHLKHRIKWEDVLKNEQHEHVSPAESGKNGTVDQPNISAAQPSSSSSWVEQICMIPTSNNINNTASVSSSTSSTDQTPEEKFNIVSWNILAEQYLTPRSHPNLPQQYADAVFHKETRRQLLIDTLERFCSPRSFNIDTIHNKWDVLALQELDLHQPTDPIIPALESWGYQVVKTSSDQRRDCCAIAFDAAKFRLVRMEVVQFDDLATMKEGDGANETTGYNNSNDNNISQTNTSGEQQDDAAKKITYNNIKPKKNKPASSELTGLVRSFLRRNCALIVHLESIQSKQSFIVTSAHLYWHPGYEYVKTCQAKYLLDRVHSMAIIESSASTASTTTTTERIPTIICGDMNSKPGSVVHQLFARPCVDARMVAPWRYFWVEEDEEKYTEEEEGCSSAFGGDRKDGQDEIAADAMADLSINTASDSNSSVEGGYIMEGLPPEFMTCCTEIGFGDTTTSSAAEPSEDIKSNYNDLKTALASRRLNTHVSPQDYQHSTPPSPVRYICDYTLNKFTRWLRILGIDATLETEAEEKERTTTGGNIALFEHCKKERRTLLTTSYKLLLRKDCPPGAYLLDPKSTSSLEQALPRLLITHGVKLMPCQFLTRCVVCNGNIVPVLDDNEKRSVFQENGAPPDLLDSKEDMEVFRCDRCRQGYWWDDRPSSSASRVFTQATKLFRLCLGGGVEVDMDVPSDEKKRKEIMGAFDFVDVGKEQGSNLESELTVIRWLRDNKLRNPYQLHSAYKVADDNNVKVRQQSPPREAIQFTNVTSEFVGLLDYIFFEPSKFEKVANLFVPTSLKAMNHNTIIGGHLIPSNAWPSDHLAVGAQLAFKVDKAKKTFKTKSDTKNTGQALTSHPLRCGCGCVPNILSLHEMAELRKKAREEAKAKAASSSST</sequence>
<evidence type="ECO:0000256" key="1">
    <source>
        <dbReference type="SAM" id="MobiDB-lite"/>
    </source>
</evidence>
<evidence type="ECO:0000259" key="2">
    <source>
        <dbReference type="Pfam" id="PF01927"/>
    </source>
</evidence>
<comment type="caution">
    <text evidence="3">The sequence shown here is derived from an EMBL/GenBank/DDBJ whole genome shotgun (WGS) entry which is preliminary data.</text>
</comment>
<feature type="compositionally biased region" description="Low complexity" evidence="1">
    <location>
        <begin position="224"/>
        <end position="243"/>
    </location>
</feature>
<feature type="compositionally biased region" description="Low complexity" evidence="1">
    <location>
        <begin position="69"/>
        <end position="83"/>
    </location>
</feature>
<dbReference type="PANTHER" id="PTHR12121:SF34">
    <property type="entry name" value="PROTEIN ANGEL"/>
    <property type="match status" value="1"/>
</dbReference>
<keyword evidence="4" id="KW-1185">Reference proteome</keyword>
<dbReference type="InterPro" id="IPR002782">
    <property type="entry name" value="Mut7-C_RNAse_dom"/>
</dbReference>
<feature type="region of interest" description="Disordered" evidence="1">
    <location>
        <begin position="69"/>
        <end position="88"/>
    </location>
</feature>
<dbReference type="GO" id="GO:0004535">
    <property type="term" value="F:poly(A)-specific ribonuclease activity"/>
    <property type="evidence" value="ECO:0007669"/>
    <property type="project" value="UniProtKB-EC"/>
</dbReference>
<organism evidence="3 4">
    <name type="scientific">Skeletonema marinoi</name>
    <dbReference type="NCBI Taxonomy" id="267567"/>
    <lineage>
        <taxon>Eukaryota</taxon>
        <taxon>Sar</taxon>
        <taxon>Stramenopiles</taxon>
        <taxon>Ochrophyta</taxon>
        <taxon>Bacillariophyta</taxon>
        <taxon>Coscinodiscophyceae</taxon>
        <taxon>Thalassiosirophycidae</taxon>
        <taxon>Thalassiosirales</taxon>
        <taxon>Skeletonemataceae</taxon>
        <taxon>Skeletonema</taxon>
        <taxon>Skeletonema marinoi-dohrnii complex</taxon>
    </lineage>
</organism>
<dbReference type="Proteomes" id="UP001224775">
    <property type="component" value="Unassembled WGS sequence"/>
</dbReference>
<feature type="compositionally biased region" description="Polar residues" evidence="1">
    <location>
        <begin position="37"/>
        <end position="51"/>
    </location>
</feature>
<dbReference type="EC" id="3.1.13.4" evidence="3"/>
<gene>
    <name evidence="3" type="ORF">QTG54_006076</name>
</gene>
<keyword evidence="3" id="KW-0378">Hydrolase</keyword>